<feature type="region of interest" description="Disordered" evidence="2">
    <location>
        <begin position="41"/>
        <end position="110"/>
    </location>
</feature>
<name>A0ABR2U4J3_9ROSI</name>
<organism evidence="3 4">
    <name type="scientific">Hibiscus sabdariffa</name>
    <name type="common">roselle</name>
    <dbReference type="NCBI Taxonomy" id="183260"/>
    <lineage>
        <taxon>Eukaryota</taxon>
        <taxon>Viridiplantae</taxon>
        <taxon>Streptophyta</taxon>
        <taxon>Embryophyta</taxon>
        <taxon>Tracheophyta</taxon>
        <taxon>Spermatophyta</taxon>
        <taxon>Magnoliopsida</taxon>
        <taxon>eudicotyledons</taxon>
        <taxon>Gunneridae</taxon>
        <taxon>Pentapetalae</taxon>
        <taxon>rosids</taxon>
        <taxon>malvids</taxon>
        <taxon>Malvales</taxon>
        <taxon>Malvaceae</taxon>
        <taxon>Malvoideae</taxon>
        <taxon>Hibiscus</taxon>
    </lineage>
</organism>
<evidence type="ECO:0008006" key="5">
    <source>
        <dbReference type="Google" id="ProtNLM"/>
    </source>
</evidence>
<feature type="compositionally biased region" description="Basic residues" evidence="2">
    <location>
        <begin position="90"/>
        <end position="102"/>
    </location>
</feature>
<evidence type="ECO:0000256" key="2">
    <source>
        <dbReference type="SAM" id="MobiDB-lite"/>
    </source>
</evidence>
<gene>
    <name evidence="3" type="ORF">V6N11_058547</name>
</gene>
<reference evidence="3 4" key="1">
    <citation type="journal article" date="2024" name="G3 (Bethesda)">
        <title>Genome assembly of Hibiscus sabdariffa L. provides insights into metabolisms of medicinal natural products.</title>
        <authorList>
            <person name="Kim T."/>
        </authorList>
    </citation>
    <scope>NUCLEOTIDE SEQUENCE [LARGE SCALE GENOMIC DNA]</scope>
    <source>
        <strain evidence="3">TK-2024</strain>
        <tissue evidence="3">Old leaves</tissue>
    </source>
</reference>
<accession>A0ABR2U4J3</accession>
<dbReference type="EMBL" id="JBBPBN010000002">
    <property type="protein sequence ID" value="KAK9044652.1"/>
    <property type="molecule type" value="Genomic_DNA"/>
</dbReference>
<dbReference type="PANTHER" id="PTHR12821:SF0">
    <property type="entry name" value="BYSTIN"/>
    <property type="match status" value="1"/>
</dbReference>
<evidence type="ECO:0000313" key="3">
    <source>
        <dbReference type="EMBL" id="KAK9044652.1"/>
    </source>
</evidence>
<evidence type="ECO:0000313" key="4">
    <source>
        <dbReference type="Proteomes" id="UP001396334"/>
    </source>
</evidence>
<dbReference type="PANTHER" id="PTHR12821">
    <property type="entry name" value="BYSTIN"/>
    <property type="match status" value="1"/>
</dbReference>
<comment type="caution">
    <text evidence="3">The sequence shown here is derived from an EMBL/GenBank/DDBJ whole genome shotgun (WGS) entry which is preliminary data.</text>
</comment>
<feature type="compositionally biased region" description="Low complexity" evidence="2">
    <location>
        <begin position="41"/>
        <end position="53"/>
    </location>
</feature>
<evidence type="ECO:0000256" key="1">
    <source>
        <dbReference type="ARBA" id="ARBA00007114"/>
    </source>
</evidence>
<sequence length="508" mass="58184">MFGFALTNQYDSCYLVLTPNSLARRWSRFCSLALVDGRPFGRSSRLQSSGGRRQTTHSHRPQAPSMAKNKRERNQNPQPFLADNDSIASSKKHSKAAKHHQKQDKMISSGMSSKILKEALLQQKEIEEEVSGGNGKSVFGSIEEEYTKQEEEEDIDDFGGFSETQSQLGNYEEEIDEDDEKLLEAFLSKDAGPQRTLADVIIQKIKESDAKVSSETHPMPKLDESLIDLYKGVGKFLNKYTAGKMPKAFKHIPSMQLWEDVLYLTQPENWSPNAMFQATRIFASNLGAKKAERFYRLVLLPRVRDDIKKNKRLHFALYQSLKKALYKPAAFNKGILFPLCKSGTCNLREAVIVGSVLEKVSIPMLHSSVALMKLAEMEYCGTTSYFIKLLMEKKYALPYRVVDSIVAHFMRFLEDTRTMPVIWHQSLLAFVQRYKNELRKEDKNNLRILLETQKHKLVTPEITRELDNSRNRGEKEDDPMLLASSVHVINKTIEEDRFDIPDVPMEED</sequence>
<dbReference type="InterPro" id="IPR007955">
    <property type="entry name" value="Bystin"/>
</dbReference>
<proteinExistence type="inferred from homology"/>
<dbReference type="Pfam" id="PF05291">
    <property type="entry name" value="Bystin"/>
    <property type="match status" value="1"/>
</dbReference>
<protein>
    <recommendedName>
        <fullName evidence="5">Bystin</fullName>
    </recommendedName>
</protein>
<comment type="similarity">
    <text evidence="1">Belongs to the bystin family.</text>
</comment>
<keyword evidence="4" id="KW-1185">Reference proteome</keyword>
<dbReference type="Proteomes" id="UP001396334">
    <property type="component" value="Unassembled WGS sequence"/>
</dbReference>